<feature type="active site" description="Proton acceptor" evidence="6">
    <location>
        <position position="156"/>
    </location>
</feature>
<feature type="binding site" evidence="6">
    <location>
        <position position="151"/>
    </location>
    <ligand>
        <name>substrate</name>
    </ligand>
</feature>
<dbReference type="Gene3D" id="3.30.360.10">
    <property type="entry name" value="Dihydrodipicolinate Reductase, domain 2"/>
    <property type="match status" value="1"/>
</dbReference>
<dbReference type="InterPro" id="IPR022675">
    <property type="entry name" value="G6P_DH_C"/>
</dbReference>
<proteinExistence type="inferred from homology"/>
<protein>
    <recommendedName>
        <fullName evidence="6">Glucose-6-phosphate 1-dehydrogenase</fullName>
        <shortName evidence="6">G6PD</shortName>
        <ecNumber evidence="6">1.1.1.49</ecNumber>
    </recommendedName>
</protein>
<accession>A0ABV8B9A3</accession>
<evidence type="ECO:0000256" key="5">
    <source>
        <dbReference type="ARBA" id="ARBA00023277"/>
    </source>
</evidence>
<dbReference type="PANTHER" id="PTHR23429:SF0">
    <property type="entry name" value="GLUCOSE-6-PHOSPHATE 1-DEHYDROGENASE"/>
    <property type="match status" value="1"/>
</dbReference>
<keyword evidence="10" id="KW-1185">Reference proteome</keyword>
<feature type="binding site" evidence="6">
    <location>
        <position position="256"/>
    </location>
    <ligand>
        <name>substrate</name>
    </ligand>
</feature>
<feature type="domain" description="Glucose-6-phosphate dehydrogenase C-terminal" evidence="8">
    <location>
        <begin position="106"/>
        <end position="398"/>
    </location>
</feature>
<comment type="catalytic activity">
    <reaction evidence="6">
        <text>D-glucose 6-phosphate + NADP(+) = 6-phospho-D-glucono-1,5-lactone + NADPH + H(+)</text>
        <dbReference type="Rhea" id="RHEA:15841"/>
        <dbReference type="ChEBI" id="CHEBI:15378"/>
        <dbReference type="ChEBI" id="CHEBI:57783"/>
        <dbReference type="ChEBI" id="CHEBI:57955"/>
        <dbReference type="ChEBI" id="CHEBI:58349"/>
        <dbReference type="ChEBI" id="CHEBI:61548"/>
        <dbReference type="EC" id="1.1.1.49"/>
    </reaction>
</comment>
<evidence type="ECO:0000256" key="1">
    <source>
        <dbReference type="ARBA" id="ARBA00004937"/>
    </source>
</evidence>
<dbReference type="Pfam" id="PF00479">
    <property type="entry name" value="G6PD_N"/>
    <property type="match status" value="1"/>
</dbReference>
<dbReference type="PRINTS" id="PR00079">
    <property type="entry name" value="G6PDHDRGNASE"/>
</dbReference>
<feature type="binding site" evidence="6">
    <location>
        <position position="132"/>
    </location>
    <ligand>
        <name>substrate</name>
    </ligand>
</feature>
<evidence type="ECO:0000256" key="4">
    <source>
        <dbReference type="ARBA" id="ARBA00023002"/>
    </source>
</evidence>
<gene>
    <name evidence="6" type="primary">zwf</name>
    <name evidence="9" type="ORF">ACFOU2_21470</name>
</gene>
<dbReference type="Proteomes" id="UP001595752">
    <property type="component" value="Unassembled WGS sequence"/>
</dbReference>
<evidence type="ECO:0000313" key="10">
    <source>
        <dbReference type="Proteomes" id="UP001595752"/>
    </source>
</evidence>
<dbReference type="SUPFAM" id="SSF55347">
    <property type="entry name" value="Glyceraldehyde-3-phosphate dehydrogenase-like, C-terminal domain"/>
    <property type="match status" value="1"/>
</dbReference>
<dbReference type="PANTHER" id="PTHR23429">
    <property type="entry name" value="GLUCOSE-6-PHOSPHATE 1-DEHYDROGENASE G6PD"/>
    <property type="match status" value="1"/>
</dbReference>
<keyword evidence="2 6" id="KW-0313">Glucose metabolism</keyword>
<evidence type="ECO:0000256" key="2">
    <source>
        <dbReference type="ARBA" id="ARBA00022526"/>
    </source>
</evidence>
<feature type="binding site" evidence="6">
    <location>
        <position position="261"/>
    </location>
    <ligand>
        <name>substrate</name>
    </ligand>
</feature>
<organism evidence="9 10">
    <name type="scientific">Bacillus songklensis</name>
    <dbReference type="NCBI Taxonomy" id="1069116"/>
    <lineage>
        <taxon>Bacteria</taxon>
        <taxon>Bacillati</taxon>
        <taxon>Bacillota</taxon>
        <taxon>Bacilli</taxon>
        <taxon>Bacillales</taxon>
        <taxon>Bacillaceae</taxon>
        <taxon>Bacillus</taxon>
    </lineage>
</organism>
<evidence type="ECO:0000256" key="3">
    <source>
        <dbReference type="ARBA" id="ARBA00022857"/>
    </source>
</evidence>
<keyword evidence="4 6" id="KW-0560">Oxidoreductase</keyword>
<dbReference type="EC" id="1.1.1.49" evidence="6"/>
<comment type="function">
    <text evidence="6">Catalyzes the oxidation of glucose 6-phosphate to 6-phosphogluconolactone.</text>
</comment>
<evidence type="ECO:0000259" key="8">
    <source>
        <dbReference type="Pfam" id="PF02781"/>
    </source>
</evidence>
<comment type="caution">
    <text evidence="6">Lacks conserved residue(s) required for the propagation of feature annotation.</text>
</comment>
<dbReference type="HAMAP" id="MF_00966">
    <property type="entry name" value="G6PD"/>
    <property type="match status" value="1"/>
</dbReference>
<evidence type="ECO:0000256" key="6">
    <source>
        <dbReference type="HAMAP-Rule" id="MF_00966"/>
    </source>
</evidence>
<evidence type="ECO:0000313" key="9">
    <source>
        <dbReference type="EMBL" id="MFC3885904.1"/>
    </source>
</evidence>
<dbReference type="SUPFAM" id="SSF51735">
    <property type="entry name" value="NAD(P)-binding Rossmann-fold domains"/>
    <property type="match status" value="1"/>
</dbReference>
<dbReference type="Pfam" id="PF02781">
    <property type="entry name" value="G6PD_C"/>
    <property type="match status" value="1"/>
</dbReference>
<feature type="domain" description="Glucose-6-phosphate dehydrogenase NAD-binding" evidence="7">
    <location>
        <begin position="7"/>
        <end position="105"/>
    </location>
</feature>
<name>A0ABV8B9A3_9BACI</name>
<keyword evidence="3 6" id="KW-0521">NADP</keyword>
<keyword evidence="5 6" id="KW-0119">Carbohydrate metabolism</keyword>
<evidence type="ECO:0000259" key="7">
    <source>
        <dbReference type="Pfam" id="PF00479"/>
    </source>
</evidence>
<comment type="pathway">
    <text evidence="1 6">Carbohydrate degradation; pentose phosphate pathway; D-ribulose 5-phosphate from D-glucose 6-phosphate (oxidative stage): step 1/3.</text>
</comment>
<reference evidence="10" key="1">
    <citation type="journal article" date="2019" name="Int. J. Syst. Evol. Microbiol.">
        <title>The Global Catalogue of Microorganisms (GCM) 10K type strain sequencing project: providing services to taxonomists for standard genome sequencing and annotation.</title>
        <authorList>
            <consortium name="The Broad Institute Genomics Platform"/>
            <consortium name="The Broad Institute Genome Sequencing Center for Infectious Disease"/>
            <person name="Wu L."/>
            <person name="Ma J."/>
        </authorList>
    </citation>
    <scope>NUCLEOTIDE SEQUENCE [LARGE SCALE GENOMIC DNA]</scope>
    <source>
        <strain evidence="10">CCUG 61889</strain>
    </source>
</reference>
<feature type="binding site" evidence="6">
    <location>
        <begin position="10"/>
        <end position="17"/>
    </location>
    <ligand>
        <name>NADP(+)</name>
        <dbReference type="ChEBI" id="CHEBI:58349"/>
    </ligand>
</feature>
<dbReference type="RefSeq" id="WP_377918285.1">
    <property type="nucleotide sequence ID" value="NZ_JBHRZT010000072.1"/>
</dbReference>
<comment type="caution">
    <text evidence="9">The sequence shown here is derived from an EMBL/GenBank/DDBJ whole genome shotgun (WGS) entry which is preliminary data.</text>
</comment>
<sequence length="398" mass="45940">MESMTFVLFGATGDLARRKIFPALYQLFLEQKLPSSVAIIGSAKGEKTDEEFRADIHDSLETFSKQVDELDPNFDDFLDMFHYCALDARNKTDYRKLLELVQNLQTLRFANSIFEPLWNHHHIVNVQITASELVGVEGRADYYEKSGALRDMFQNHLLQILMLVAMEPPNGETDERVHEKKKDVLTSLRPIHRDNTAKHIIRGQYGQGETDGHRVIAYRQEPGIDPLSQTETFIAARLYIDNPRWSGVPFYIRTGKRMNKKMTKIVVEFKQPINRSSNQKNEGLPPNLLEIQISPSNTVSFRINSKDLVEDEKTEQVELDFKEASKDVQEAYERLLFDAFKGNDTFFARWGEVEAAWKFVQPILDAFQEGLSLYEYPAGSRGPKVSHKLLQEDGFKWW</sequence>
<dbReference type="EMBL" id="JBHRZT010000072">
    <property type="protein sequence ID" value="MFC3885904.1"/>
    <property type="molecule type" value="Genomic_DNA"/>
</dbReference>
<dbReference type="Gene3D" id="3.40.50.720">
    <property type="entry name" value="NAD(P)-binding Rossmann-like Domain"/>
    <property type="match status" value="1"/>
</dbReference>
<dbReference type="InterPro" id="IPR022674">
    <property type="entry name" value="G6P_DH_NAD-bd"/>
</dbReference>
<dbReference type="InterPro" id="IPR036291">
    <property type="entry name" value="NAD(P)-bd_dom_sf"/>
</dbReference>
<comment type="similarity">
    <text evidence="6">Belongs to the glucose-6-phosphate dehydrogenase family.</text>
</comment>
<dbReference type="InterPro" id="IPR001282">
    <property type="entry name" value="G6P_DH"/>
</dbReference>